<evidence type="ECO:0000256" key="12">
    <source>
        <dbReference type="HAMAP-Rule" id="MF_00111"/>
    </source>
</evidence>
<feature type="binding site" evidence="12">
    <location>
        <begin position="22"/>
        <end position="23"/>
    </location>
    <ligand>
        <name>phosphoenolpyruvate</name>
        <dbReference type="ChEBI" id="CHEBI:58702"/>
    </ligand>
</feature>
<evidence type="ECO:0000256" key="10">
    <source>
        <dbReference type="ARBA" id="ARBA00038367"/>
    </source>
</evidence>
<dbReference type="SUPFAM" id="SSF55205">
    <property type="entry name" value="EPT/RTPC-like"/>
    <property type="match status" value="1"/>
</dbReference>
<keyword evidence="12" id="KW-0670">Pyruvate</keyword>
<feature type="modified residue" description="2-(S-cysteinyl)pyruvic acid O-phosphothioketal" evidence="12">
    <location>
        <position position="117"/>
    </location>
</feature>
<dbReference type="InterPro" id="IPR005750">
    <property type="entry name" value="UDP_GlcNAc_COvinyl_MurA"/>
</dbReference>
<dbReference type="Gene3D" id="3.65.10.10">
    <property type="entry name" value="Enolpyruvate transferase domain"/>
    <property type="match status" value="2"/>
</dbReference>
<feature type="binding site" evidence="12">
    <location>
        <position position="93"/>
    </location>
    <ligand>
        <name>UDP-N-acetyl-alpha-D-glucosamine</name>
        <dbReference type="ChEBI" id="CHEBI:57705"/>
    </ligand>
</feature>
<comment type="catalytic activity">
    <reaction evidence="11 12">
        <text>phosphoenolpyruvate + UDP-N-acetyl-alpha-D-glucosamine = UDP-N-acetyl-3-O-(1-carboxyvinyl)-alpha-D-glucosamine + phosphate</text>
        <dbReference type="Rhea" id="RHEA:18681"/>
        <dbReference type="ChEBI" id="CHEBI:43474"/>
        <dbReference type="ChEBI" id="CHEBI:57705"/>
        <dbReference type="ChEBI" id="CHEBI:58702"/>
        <dbReference type="ChEBI" id="CHEBI:68483"/>
        <dbReference type="EC" id="2.5.1.7"/>
    </reaction>
</comment>
<feature type="active site" description="Proton donor" evidence="12">
    <location>
        <position position="117"/>
    </location>
</feature>
<dbReference type="EMBL" id="JANFZH010000014">
    <property type="protein sequence ID" value="MCQ4839769.1"/>
    <property type="molecule type" value="Genomic_DNA"/>
</dbReference>
<reference evidence="14 15" key="1">
    <citation type="submission" date="2022-06" db="EMBL/GenBank/DDBJ databases">
        <title>Isolation of gut microbiota from human fecal samples.</title>
        <authorList>
            <person name="Pamer E.G."/>
            <person name="Barat B."/>
            <person name="Waligurski E."/>
            <person name="Medina S."/>
            <person name="Paddock L."/>
            <person name="Mostad J."/>
        </authorList>
    </citation>
    <scope>NUCLEOTIDE SEQUENCE [LARGE SCALE GENOMIC DNA]</scope>
    <source>
        <strain evidence="14 15">DFI.9.73</strain>
    </source>
</reference>
<evidence type="ECO:0000256" key="8">
    <source>
        <dbReference type="ARBA" id="ARBA00023306"/>
    </source>
</evidence>
<dbReference type="InterPro" id="IPR050068">
    <property type="entry name" value="MurA_subfamily"/>
</dbReference>
<feature type="binding site" evidence="12">
    <location>
        <position position="328"/>
    </location>
    <ligand>
        <name>UDP-N-acetyl-alpha-D-glucosamine</name>
        <dbReference type="ChEBI" id="CHEBI:57705"/>
    </ligand>
</feature>
<evidence type="ECO:0000256" key="5">
    <source>
        <dbReference type="ARBA" id="ARBA00022679"/>
    </source>
</evidence>
<evidence type="ECO:0000256" key="1">
    <source>
        <dbReference type="ARBA" id="ARBA00004496"/>
    </source>
</evidence>
<accession>A0ABT1RYK0</accession>
<keyword evidence="3 12" id="KW-0963">Cytoplasm</keyword>
<evidence type="ECO:0000256" key="11">
    <source>
        <dbReference type="ARBA" id="ARBA00047527"/>
    </source>
</evidence>
<dbReference type="InterPro" id="IPR013792">
    <property type="entry name" value="RNA3'P_cycl/enolpyr_Trfase_a/b"/>
</dbReference>
<sequence>MDKYVIKGGCRLTGEVNISGAKNAAVAILPAVILSDSPCRIENIPDISDVKTLTYILKEMGARVEYLDLHTVEIDPRPIMTDIVSAEIARRIRASYYFIGALLGRCRNAVVPLPGGCNFGVRPIDQHLKGFVALGCDYSLDNGMISVSAKNDLHGANIYLDVVTVGATMNIMLAAVKARGLTVIENAAREPHIVDLANFLNTMGADIRGAGTDTIKIHGVQRLRGVTYSIIPDQIEAGTYMVAAAATGGDVVVKNVTPKHLESISAKLVEMGVTIEEGDDTVRVLCERPLRKCNVKTMPHPGFPTDMQPQITTLLSVAKGTSMVNESVWENNRFKYVDELRRMGAQITVDGKVAIVEGADRLKGAPVRALDLRAGAAMVIAGLVAEGTTQVEDVQYIERGYENIVEKLVELGADIYRMEEPERTLDKIG</sequence>
<evidence type="ECO:0000313" key="14">
    <source>
        <dbReference type="EMBL" id="MCQ4839769.1"/>
    </source>
</evidence>
<keyword evidence="8 12" id="KW-0131">Cell cycle</keyword>
<feature type="binding site" evidence="12">
    <location>
        <begin position="122"/>
        <end position="126"/>
    </location>
    <ligand>
        <name>UDP-N-acetyl-alpha-D-glucosamine</name>
        <dbReference type="ChEBI" id="CHEBI:57705"/>
    </ligand>
</feature>
<evidence type="ECO:0000256" key="6">
    <source>
        <dbReference type="ARBA" id="ARBA00022960"/>
    </source>
</evidence>
<keyword evidence="5 12" id="KW-0808">Transferase</keyword>
<protein>
    <recommendedName>
        <fullName evidence="12">UDP-N-acetylglucosamine 1-carboxyvinyltransferase</fullName>
        <ecNumber evidence="12">2.5.1.7</ecNumber>
    </recommendedName>
    <alternativeName>
        <fullName evidence="12">Enoylpyruvate transferase</fullName>
    </alternativeName>
    <alternativeName>
        <fullName evidence="12">UDP-N-acetylglucosamine enolpyruvyl transferase</fullName>
        <shortName evidence="12">EPT</shortName>
    </alternativeName>
</protein>
<keyword evidence="6 12" id="KW-0133">Cell shape</keyword>
<name>A0ABT1RYK0_9FIRM</name>
<comment type="function">
    <text evidence="12">Cell wall formation. Adds enolpyruvyl to UDP-N-acetylglucosamine.</text>
</comment>
<comment type="caution">
    <text evidence="14">The sequence shown here is derived from an EMBL/GenBank/DDBJ whole genome shotgun (WGS) entry which is preliminary data.</text>
</comment>
<dbReference type="GO" id="GO:0008760">
    <property type="term" value="F:UDP-N-acetylglucosamine 1-carboxyvinyltransferase activity"/>
    <property type="evidence" value="ECO:0007669"/>
    <property type="project" value="UniProtKB-EC"/>
</dbReference>
<dbReference type="InterPro" id="IPR001986">
    <property type="entry name" value="Enolpyruvate_Tfrase_dom"/>
</dbReference>
<dbReference type="NCBIfam" id="NF009470">
    <property type="entry name" value="PRK12830.1"/>
    <property type="match status" value="1"/>
</dbReference>
<keyword evidence="7 12" id="KW-0573">Peptidoglycan synthesis</keyword>
<dbReference type="NCBIfam" id="TIGR01072">
    <property type="entry name" value="murA"/>
    <property type="match status" value="1"/>
</dbReference>
<gene>
    <name evidence="12" type="primary">murA</name>
    <name evidence="14" type="ORF">NE695_07570</name>
</gene>
<proteinExistence type="inferred from homology"/>
<dbReference type="RefSeq" id="WP_256191755.1">
    <property type="nucleotide sequence ID" value="NZ_CATZHN010000001.1"/>
</dbReference>
<evidence type="ECO:0000313" key="15">
    <source>
        <dbReference type="Proteomes" id="UP001524473"/>
    </source>
</evidence>
<evidence type="ECO:0000256" key="4">
    <source>
        <dbReference type="ARBA" id="ARBA00022618"/>
    </source>
</evidence>
<dbReference type="HAMAP" id="MF_00111">
    <property type="entry name" value="MurA"/>
    <property type="match status" value="1"/>
</dbReference>
<keyword evidence="15" id="KW-1185">Reference proteome</keyword>
<dbReference type="Proteomes" id="UP001524473">
    <property type="component" value="Unassembled WGS sequence"/>
</dbReference>
<comment type="subcellular location">
    <subcellularLocation>
        <location evidence="1 12">Cytoplasm</location>
    </subcellularLocation>
</comment>
<evidence type="ECO:0000256" key="2">
    <source>
        <dbReference type="ARBA" id="ARBA00004752"/>
    </source>
</evidence>
<comment type="similarity">
    <text evidence="10 12">Belongs to the EPSP synthase family. MurA subfamily.</text>
</comment>
<organism evidence="14 15">
    <name type="scientific">Neglectibacter timonensis</name>
    <dbReference type="NCBI Taxonomy" id="1776382"/>
    <lineage>
        <taxon>Bacteria</taxon>
        <taxon>Bacillati</taxon>
        <taxon>Bacillota</taxon>
        <taxon>Clostridia</taxon>
        <taxon>Eubacteriales</taxon>
        <taxon>Oscillospiraceae</taxon>
        <taxon>Neglectibacter</taxon>
    </lineage>
</organism>
<evidence type="ECO:0000256" key="9">
    <source>
        <dbReference type="ARBA" id="ARBA00023316"/>
    </source>
</evidence>
<dbReference type="Pfam" id="PF00275">
    <property type="entry name" value="EPSP_synthase"/>
    <property type="match status" value="1"/>
</dbReference>
<feature type="binding site" evidence="12">
    <location>
        <position position="306"/>
    </location>
    <ligand>
        <name>UDP-N-acetyl-alpha-D-glucosamine</name>
        <dbReference type="ChEBI" id="CHEBI:57705"/>
    </ligand>
</feature>
<dbReference type="InterPro" id="IPR036968">
    <property type="entry name" value="Enolpyruvate_Tfrase_sf"/>
</dbReference>
<dbReference type="NCBIfam" id="NF006873">
    <property type="entry name" value="PRK09369.1"/>
    <property type="match status" value="1"/>
</dbReference>
<keyword evidence="9 12" id="KW-0961">Cell wall biogenesis/degradation</keyword>
<dbReference type="EC" id="2.5.1.7" evidence="12"/>
<comment type="caution">
    <text evidence="12">Lacks conserved residue(s) required for the propagation of feature annotation.</text>
</comment>
<evidence type="ECO:0000256" key="7">
    <source>
        <dbReference type="ARBA" id="ARBA00022984"/>
    </source>
</evidence>
<evidence type="ECO:0000259" key="13">
    <source>
        <dbReference type="Pfam" id="PF00275"/>
    </source>
</evidence>
<keyword evidence="4 12" id="KW-0132">Cell division</keyword>
<feature type="domain" description="Enolpyruvate transferase" evidence="13">
    <location>
        <begin position="7"/>
        <end position="408"/>
    </location>
</feature>
<dbReference type="PANTHER" id="PTHR43783:SF2">
    <property type="entry name" value="UDP-N-ACETYLGLUCOSAMINE 1-CARBOXYVINYLTRANSFERASE 2"/>
    <property type="match status" value="1"/>
</dbReference>
<comment type="pathway">
    <text evidence="2 12">Cell wall biogenesis; peptidoglycan biosynthesis.</text>
</comment>
<dbReference type="CDD" id="cd01555">
    <property type="entry name" value="UdpNAET"/>
    <property type="match status" value="1"/>
</dbReference>
<dbReference type="PANTHER" id="PTHR43783">
    <property type="entry name" value="UDP-N-ACETYLGLUCOSAMINE 1-CARBOXYVINYLTRANSFERASE"/>
    <property type="match status" value="1"/>
</dbReference>
<evidence type="ECO:0000256" key="3">
    <source>
        <dbReference type="ARBA" id="ARBA00022490"/>
    </source>
</evidence>